<dbReference type="AlphaFoldDB" id="A0A250KNX9"/>
<dbReference type="GO" id="GO:0015451">
    <property type="term" value="F:decarboxylation-driven active transmembrane transporter activity"/>
    <property type="evidence" value="ECO:0007669"/>
    <property type="project" value="UniProtKB-EC"/>
</dbReference>
<dbReference type="InterPro" id="IPR023424">
    <property type="entry name" value="OadG"/>
</dbReference>
<comment type="catalytic activity">
    <reaction evidence="15 16 17">
        <text>oxaloacetate + 2 Na(+)(in) + H(+) = pyruvate + 2 Na(+)(out) + CO2</text>
        <dbReference type="Rhea" id="RHEA:57724"/>
        <dbReference type="ChEBI" id="CHEBI:15361"/>
        <dbReference type="ChEBI" id="CHEBI:15378"/>
        <dbReference type="ChEBI" id="CHEBI:16452"/>
        <dbReference type="ChEBI" id="CHEBI:16526"/>
        <dbReference type="ChEBI" id="CHEBI:29101"/>
        <dbReference type="EC" id="7.2.4.2"/>
    </reaction>
</comment>
<feature type="transmembrane region" description="Helical" evidence="16 17">
    <location>
        <begin position="12"/>
        <end position="34"/>
    </location>
</feature>
<dbReference type="Proteomes" id="UP000266313">
    <property type="component" value="Chromosome"/>
</dbReference>
<evidence type="ECO:0000313" key="18">
    <source>
        <dbReference type="EMBL" id="BBA33385.1"/>
    </source>
</evidence>
<sequence length="84" mass="9343">MEYSLAELLLSGFKLMLIGMTIVYLFLVLLVWTIGITSKLINRYVPEPEPEHAPGSSVPAPDVESDQSEIIAVITAAIHRYQNQ</sequence>
<comment type="cofactor">
    <cofactor evidence="1 16 17">
        <name>Na(+)</name>
        <dbReference type="ChEBI" id="CHEBI:29101"/>
    </cofactor>
</comment>
<dbReference type="EMBL" id="AP017928">
    <property type="protein sequence ID" value="BBA33385.1"/>
    <property type="molecule type" value="Genomic_DNA"/>
</dbReference>
<evidence type="ECO:0000256" key="10">
    <source>
        <dbReference type="ARBA" id="ARBA00022989"/>
    </source>
</evidence>
<evidence type="ECO:0000256" key="12">
    <source>
        <dbReference type="ARBA" id="ARBA00023065"/>
    </source>
</evidence>
<evidence type="ECO:0000256" key="11">
    <source>
        <dbReference type="ARBA" id="ARBA00023053"/>
    </source>
</evidence>
<comment type="subcellular location">
    <subcellularLocation>
        <location evidence="3 16 17">Cell membrane</location>
        <topology evidence="3 16 17">Single-pass membrane protein</topology>
    </subcellularLocation>
</comment>
<dbReference type="GO" id="GO:0036376">
    <property type="term" value="P:sodium ion export across plasma membrane"/>
    <property type="evidence" value="ECO:0007669"/>
    <property type="project" value="InterPro"/>
</dbReference>
<keyword evidence="6 16" id="KW-0813">Transport</keyword>
<keyword evidence="10 16" id="KW-1133">Transmembrane helix</keyword>
<accession>A0A250KNX9</accession>
<evidence type="ECO:0000256" key="2">
    <source>
        <dbReference type="ARBA" id="ARBA00003002"/>
    </source>
</evidence>
<dbReference type="KEGG" id="mmai:sS8_1425"/>
<organism evidence="18 19">
    <name type="scientific">Methylocaldum marinum</name>
    <dbReference type="NCBI Taxonomy" id="1432792"/>
    <lineage>
        <taxon>Bacteria</taxon>
        <taxon>Pseudomonadati</taxon>
        <taxon>Pseudomonadota</taxon>
        <taxon>Gammaproteobacteria</taxon>
        <taxon>Methylococcales</taxon>
        <taxon>Methylococcaceae</taxon>
        <taxon>Methylocaldum</taxon>
    </lineage>
</organism>
<evidence type="ECO:0000256" key="6">
    <source>
        <dbReference type="ARBA" id="ARBA00022448"/>
    </source>
</evidence>
<dbReference type="InterPro" id="IPR005899">
    <property type="entry name" value="Na_pump_deCOase"/>
</dbReference>
<dbReference type="EC" id="7.2.4.2" evidence="16"/>
<dbReference type="GO" id="GO:0005886">
    <property type="term" value="C:plasma membrane"/>
    <property type="evidence" value="ECO:0007669"/>
    <property type="project" value="UniProtKB-SubCell"/>
</dbReference>
<keyword evidence="11 16" id="KW-0915">Sodium</keyword>
<keyword evidence="9 16" id="KW-1278">Translocase</keyword>
<evidence type="ECO:0000256" key="5">
    <source>
        <dbReference type="ARBA" id="ARBA00011869"/>
    </source>
</evidence>
<keyword evidence="12 16" id="KW-0406">Ion transport</keyword>
<evidence type="ECO:0000256" key="8">
    <source>
        <dbReference type="ARBA" id="ARBA00022692"/>
    </source>
</evidence>
<dbReference type="Pfam" id="PF04277">
    <property type="entry name" value="OAD_gamma"/>
    <property type="match status" value="1"/>
</dbReference>
<evidence type="ECO:0000256" key="16">
    <source>
        <dbReference type="HAMAP-Rule" id="MF_00404"/>
    </source>
</evidence>
<reference evidence="18 19" key="1">
    <citation type="submission" date="2016-12" db="EMBL/GenBank/DDBJ databases">
        <title>Genome sequencing of Methylocaldum marinum.</title>
        <authorList>
            <person name="Takeuchi M."/>
            <person name="Kamagata Y."/>
            <person name="Hiraoka S."/>
            <person name="Oshima K."/>
            <person name="Hattori M."/>
            <person name="Iwasaki W."/>
        </authorList>
    </citation>
    <scope>NUCLEOTIDE SEQUENCE [LARGE SCALE GENOMIC DNA]</scope>
    <source>
        <strain evidence="18 19">S8</strain>
    </source>
</reference>
<dbReference type="NCBIfam" id="TIGR01195">
    <property type="entry name" value="oadG_fam"/>
    <property type="match status" value="1"/>
</dbReference>
<evidence type="ECO:0000256" key="15">
    <source>
        <dbReference type="ARBA" id="ARBA00048176"/>
    </source>
</evidence>
<dbReference type="GO" id="GO:0008948">
    <property type="term" value="F:oxaloacetate decarboxylase activity"/>
    <property type="evidence" value="ECO:0007669"/>
    <property type="project" value="UniProtKB-UniRule"/>
</dbReference>
<evidence type="ECO:0000256" key="17">
    <source>
        <dbReference type="RuleBase" id="RU004278"/>
    </source>
</evidence>
<evidence type="ECO:0000256" key="7">
    <source>
        <dbReference type="ARBA" id="ARBA00022475"/>
    </source>
</evidence>
<keyword evidence="7 16" id="KW-1003">Cell membrane</keyword>
<gene>
    <name evidence="16" type="primary">oadG</name>
    <name evidence="18" type="ORF">sS8_1425</name>
</gene>
<keyword evidence="14 16" id="KW-0739">Sodium transport</keyword>
<proteinExistence type="inferred from homology"/>
<comment type="subunit">
    <text evidence="5 16">Heterotrimer of an alpha, a beta and a gamma subunit.</text>
</comment>
<evidence type="ECO:0000256" key="1">
    <source>
        <dbReference type="ARBA" id="ARBA00001959"/>
    </source>
</evidence>
<evidence type="ECO:0000256" key="9">
    <source>
        <dbReference type="ARBA" id="ARBA00022967"/>
    </source>
</evidence>
<keyword evidence="13 16" id="KW-0472">Membrane</keyword>
<evidence type="ECO:0000256" key="4">
    <source>
        <dbReference type="ARBA" id="ARBA00005844"/>
    </source>
</evidence>
<protein>
    <recommendedName>
        <fullName evidence="16">Probable oxaloacetate decarboxylase gamma chain</fullName>
        <ecNumber evidence="16">7.2.4.2</ecNumber>
    </recommendedName>
</protein>
<name>A0A250KNX9_9GAMM</name>
<keyword evidence="8 16" id="KW-0812">Transmembrane</keyword>
<dbReference type="RefSeq" id="WP_119628998.1">
    <property type="nucleotide sequence ID" value="NZ_AP017928.1"/>
</dbReference>
<evidence type="ECO:0000256" key="14">
    <source>
        <dbReference type="ARBA" id="ARBA00023201"/>
    </source>
</evidence>
<dbReference type="HAMAP" id="MF_00404">
    <property type="entry name" value="OadG"/>
    <property type="match status" value="1"/>
</dbReference>
<keyword evidence="19" id="KW-1185">Reference proteome</keyword>
<dbReference type="OrthoDB" id="5772594at2"/>
<dbReference type="GO" id="GO:0015081">
    <property type="term" value="F:sodium ion transmembrane transporter activity"/>
    <property type="evidence" value="ECO:0007669"/>
    <property type="project" value="UniProtKB-UniRule"/>
</dbReference>
<evidence type="ECO:0000256" key="13">
    <source>
        <dbReference type="ARBA" id="ARBA00023136"/>
    </source>
</evidence>
<comment type="similarity">
    <text evidence="4 16 17">Belongs to the OadG family.</text>
</comment>
<comment type="function">
    <text evidence="2 16 17">Catalyzes the decarboxylation of oxaloacetate coupled to Na(+) translocation.</text>
</comment>
<evidence type="ECO:0000256" key="3">
    <source>
        <dbReference type="ARBA" id="ARBA00004162"/>
    </source>
</evidence>
<evidence type="ECO:0000313" key="19">
    <source>
        <dbReference type="Proteomes" id="UP000266313"/>
    </source>
</evidence>